<protein>
    <recommendedName>
        <fullName evidence="11">Peptidase M14 domain-containing protein</fullName>
    </recommendedName>
</protein>
<dbReference type="FunFam" id="3.40.630.10:FF:000084">
    <property type="entry name" value="Carboxypeptidase B2"/>
    <property type="match status" value="1"/>
</dbReference>
<dbReference type="GO" id="GO:0006508">
    <property type="term" value="P:proteolysis"/>
    <property type="evidence" value="ECO:0007669"/>
    <property type="project" value="UniProtKB-KW"/>
</dbReference>
<evidence type="ECO:0000259" key="11">
    <source>
        <dbReference type="PROSITE" id="PS52035"/>
    </source>
</evidence>
<dbReference type="PANTHER" id="PTHR11705">
    <property type="entry name" value="PROTEASE FAMILY M14 CARBOXYPEPTIDASE A,B"/>
    <property type="match status" value="1"/>
</dbReference>
<dbReference type="AlphaFoldDB" id="A0A8K0CRS8"/>
<evidence type="ECO:0000256" key="5">
    <source>
        <dbReference type="ARBA" id="ARBA00022723"/>
    </source>
</evidence>
<comment type="caution">
    <text evidence="12">The sequence shown here is derived from an EMBL/GenBank/DDBJ whole genome shotgun (WGS) entry which is preliminary data.</text>
</comment>
<dbReference type="Gene3D" id="3.40.630.10">
    <property type="entry name" value="Zn peptidases"/>
    <property type="match status" value="1"/>
</dbReference>
<dbReference type="InterPro" id="IPR000834">
    <property type="entry name" value="Peptidase_M14"/>
</dbReference>
<name>A0A8K0CRS8_IGNLU</name>
<sequence>MNRAECPKQCGHCGIDLNRNFGFKWGVSGTSLSPCSEIYGGTRAFSEPESRALRDILHKHKNDIKLYLSIHSFGCIFLYPWGYARQRVKDWKDLEKAAKVAAKRIAKVSKRETAYKVGNTGIEFYPAAGGSDDYAKSIGIKYSYTIEVQGGGPNGFDPSPEDIKDYSFENTEGIIALAVHISDHRSNKRTRRENGKASHCSTYFCLKFYVMVCLCIFVNKCF</sequence>
<comment type="cofactor">
    <cofactor evidence="1">
        <name>Zn(2+)</name>
        <dbReference type="ChEBI" id="CHEBI:29105"/>
    </cofactor>
</comment>
<evidence type="ECO:0000256" key="9">
    <source>
        <dbReference type="ARBA" id="ARBA00023049"/>
    </source>
</evidence>
<evidence type="ECO:0000256" key="8">
    <source>
        <dbReference type="ARBA" id="ARBA00022833"/>
    </source>
</evidence>
<evidence type="ECO:0000256" key="4">
    <source>
        <dbReference type="ARBA" id="ARBA00022670"/>
    </source>
</evidence>
<keyword evidence="3" id="KW-0121">Carboxypeptidase</keyword>
<evidence type="ECO:0000256" key="2">
    <source>
        <dbReference type="ARBA" id="ARBA00005988"/>
    </source>
</evidence>
<evidence type="ECO:0000313" key="12">
    <source>
        <dbReference type="EMBL" id="KAF2889458.1"/>
    </source>
</evidence>
<reference evidence="12" key="1">
    <citation type="submission" date="2019-08" db="EMBL/GenBank/DDBJ databases">
        <title>The genome of the North American firefly Photinus pyralis.</title>
        <authorList>
            <consortium name="Photinus pyralis genome working group"/>
            <person name="Fallon T.R."/>
            <person name="Sander Lower S.E."/>
            <person name="Weng J.-K."/>
        </authorList>
    </citation>
    <scope>NUCLEOTIDE SEQUENCE</scope>
    <source>
        <strain evidence="12">TRF0915ILg1</strain>
        <tissue evidence="12">Whole body</tissue>
    </source>
</reference>
<dbReference type="PROSITE" id="PS52035">
    <property type="entry name" value="PEPTIDASE_M14"/>
    <property type="match status" value="1"/>
</dbReference>
<gene>
    <name evidence="12" type="ORF">ILUMI_16715</name>
</gene>
<evidence type="ECO:0000256" key="10">
    <source>
        <dbReference type="PROSITE-ProRule" id="PRU01379"/>
    </source>
</evidence>
<dbReference type="EMBL" id="VTPC01066577">
    <property type="protein sequence ID" value="KAF2889458.1"/>
    <property type="molecule type" value="Genomic_DNA"/>
</dbReference>
<keyword evidence="7" id="KW-0378">Hydrolase</keyword>
<dbReference type="SMART" id="SM00631">
    <property type="entry name" value="Zn_pept"/>
    <property type="match status" value="1"/>
</dbReference>
<evidence type="ECO:0000313" key="13">
    <source>
        <dbReference type="Proteomes" id="UP000801492"/>
    </source>
</evidence>
<dbReference type="SUPFAM" id="SSF53187">
    <property type="entry name" value="Zn-dependent exopeptidases"/>
    <property type="match status" value="1"/>
</dbReference>
<organism evidence="12 13">
    <name type="scientific">Ignelater luminosus</name>
    <name type="common">Cucubano</name>
    <name type="synonym">Pyrophorus luminosus</name>
    <dbReference type="NCBI Taxonomy" id="2038154"/>
    <lineage>
        <taxon>Eukaryota</taxon>
        <taxon>Metazoa</taxon>
        <taxon>Ecdysozoa</taxon>
        <taxon>Arthropoda</taxon>
        <taxon>Hexapoda</taxon>
        <taxon>Insecta</taxon>
        <taxon>Pterygota</taxon>
        <taxon>Neoptera</taxon>
        <taxon>Endopterygota</taxon>
        <taxon>Coleoptera</taxon>
        <taxon>Polyphaga</taxon>
        <taxon>Elateriformia</taxon>
        <taxon>Elateroidea</taxon>
        <taxon>Elateridae</taxon>
        <taxon>Agrypninae</taxon>
        <taxon>Pyrophorini</taxon>
        <taxon>Ignelater</taxon>
    </lineage>
</organism>
<evidence type="ECO:0000256" key="3">
    <source>
        <dbReference type="ARBA" id="ARBA00022645"/>
    </source>
</evidence>
<dbReference type="GO" id="GO:0005615">
    <property type="term" value="C:extracellular space"/>
    <property type="evidence" value="ECO:0007669"/>
    <property type="project" value="TreeGrafter"/>
</dbReference>
<accession>A0A8K0CRS8</accession>
<dbReference type="PANTHER" id="PTHR11705:SF140">
    <property type="entry name" value="FI02848P-RELATED"/>
    <property type="match status" value="1"/>
</dbReference>
<keyword evidence="13" id="KW-1185">Reference proteome</keyword>
<keyword evidence="8" id="KW-0862">Zinc</keyword>
<evidence type="ECO:0000256" key="7">
    <source>
        <dbReference type="ARBA" id="ARBA00022801"/>
    </source>
</evidence>
<dbReference type="Pfam" id="PF00246">
    <property type="entry name" value="Peptidase_M14"/>
    <property type="match status" value="1"/>
</dbReference>
<dbReference type="GO" id="GO:0004181">
    <property type="term" value="F:metallocarboxypeptidase activity"/>
    <property type="evidence" value="ECO:0007669"/>
    <property type="project" value="InterPro"/>
</dbReference>
<dbReference type="OrthoDB" id="3626597at2759"/>
<keyword evidence="4" id="KW-0645">Protease</keyword>
<feature type="domain" description="Peptidase M14" evidence="11">
    <location>
        <begin position="1"/>
        <end position="181"/>
    </location>
</feature>
<keyword evidence="6" id="KW-0732">Signal</keyword>
<comment type="similarity">
    <text evidence="2 10">Belongs to the peptidase M14 family.</text>
</comment>
<feature type="active site" description="Proton donor/acceptor" evidence="10">
    <location>
        <position position="147"/>
    </location>
</feature>
<evidence type="ECO:0000256" key="1">
    <source>
        <dbReference type="ARBA" id="ARBA00001947"/>
    </source>
</evidence>
<dbReference type="GO" id="GO:0008270">
    <property type="term" value="F:zinc ion binding"/>
    <property type="evidence" value="ECO:0007669"/>
    <property type="project" value="InterPro"/>
</dbReference>
<evidence type="ECO:0000256" key="6">
    <source>
        <dbReference type="ARBA" id="ARBA00022729"/>
    </source>
</evidence>
<keyword evidence="9" id="KW-0482">Metalloprotease</keyword>
<proteinExistence type="inferred from homology"/>
<dbReference type="Proteomes" id="UP000801492">
    <property type="component" value="Unassembled WGS sequence"/>
</dbReference>
<keyword evidence="5" id="KW-0479">Metal-binding</keyword>